<evidence type="ECO:0000313" key="1">
    <source>
        <dbReference type="EMBL" id="PSK03694.1"/>
    </source>
</evidence>
<name>A0ABX5FHB2_9BACL</name>
<accession>A0ABX5FHB2</accession>
<sequence>MNLGIFEKSIVMIAYGEILLTHSEVFHKSKEYLLKELDRLDMQQLKEKLSLEQFDDVMTRKALLLEKIEQKPIAYHLDTIV</sequence>
<dbReference type="EMBL" id="PXZO01000064">
    <property type="protein sequence ID" value="PSK03694.1"/>
    <property type="molecule type" value="Genomic_DNA"/>
</dbReference>
<protein>
    <submittedName>
        <fullName evidence="1">Uncharacterized protein</fullName>
    </submittedName>
</protein>
<dbReference type="Proteomes" id="UP000241645">
    <property type="component" value="Unassembled WGS sequence"/>
</dbReference>
<keyword evidence="2" id="KW-1185">Reference proteome</keyword>
<evidence type="ECO:0000313" key="2">
    <source>
        <dbReference type="Proteomes" id="UP000241645"/>
    </source>
</evidence>
<comment type="caution">
    <text evidence="1">The sequence shown here is derived from an EMBL/GenBank/DDBJ whole genome shotgun (WGS) entry which is preliminary data.</text>
</comment>
<dbReference type="Pfam" id="PF14425">
    <property type="entry name" value="Imm3"/>
    <property type="match status" value="1"/>
</dbReference>
<reference evidence="1 2" key="1">
    <citation type="submission" date="2018-03" db="EMBL/GenBank/DDBJ databases">
        <title>Brevisbacillus phylogenomics.</title>
        <authorList>
            <person name="Dunlap C."/>
        </authorList>
    </citation>
    <scope>NUCLEOTIDE SEQUENCE [LARGE SCALE GENOMIC DNA]</scope>
    <source>
        <strain evidence="1 2">NRRL B-41110</strain>
    </source>
</reference>
<gene>
    <name evidence="1" type="ORF">C7R92_28285</name>
</gene>
<proteinExistence type="predicted"/>
<dbReference type="InterPro" id="IPR025678">
    <property type="entry name" value="Imm3"/>
</dbReference>
<organism evidence="1 2">
    <name type="scientific">Brevibacillus porteri</name>
    <dbReference type="NCBI Taxonomy" id="2126350"/>
    <lineage>
        <taxon>Bacteria</taxon>
        <taxon>Bacillati</taxon>
        <taxon>Bacillota</taxon>
        <taxon>Bacilli</taxon>
        <taxon>Bacillales</taxon>
        <taxon>Paenibacillaceae</taxon>
        <taxon>Brevibacillus</taxon>
    </lineage>
</organism>